<proteinExistence type="predicted"/>
<feature type="chain" id="PRO_5047226499" evidence="2">
    <location>
        <begin position="24"/>
        <end position="181"/>
    </location>
</feature>
<sequence>MAVKLRALASAVILLFASGCATGYSTKNSGIGLFGGQKIERIDKNSWLIVAIANGFSRHNAGQNIALYKAALITRAAGYEYFQIYSFEIFSIGNLEGQTGTMKIHTVNNPFAPFECEAWRFRPNCRVLNAERTMKRYGALIGRSPEQGAEEVAKLREQHGLPDAENLAPPENRGPPSQSTT</sequence>
<evidence type="ECO:0000313" key="3">
    <source>
        <dbReference type="EMBL" id="MFD0948458.1"/>
    </source>
</evidence>
<accession>A0ABW3HAM4</accession>
<dbReference type="RefSeq" id="WP_264946414.1">
    <property type="nucleotide sequence ID" value="NZ_JAPDRA010000013.1"/>
</dbReference>
<organism evidence="3 4">
    <name type="scientific">Sphingomonas canadensis</name>
    <dbReference type="NCBI Taxonomy" id="1219257"/>
    <lineage>
        <taxon>Bacteria</taxon>
        <taxon>Pseudomonadati</taxon>
        <taxon>Pseudomonadota</taxon>
        <taxon>Alphaproteobacteria</taxon>
        <taxon>Sphingomonadales</taxon>
        <taxon>Sphingomonadaceae</taxon>
        <taxon>Sphingomonas</taxon>
    </lineage>
</organism>
<name>A0ABW3HAM4_9SPHN</name>
<gene>
    <name evidence="3" type="ORF">ACFQ1E_19120</name>
</gene>
<dbReference type="Proteomes" id="UP001596977">
    <property type="component" value="Unassembled WGS sequence"/>
</dbReference>
<keyword evidence="2" id="KW-0732">Signal</keyword>
<reference evidence="4" key="1">
    <citation type="journal article" date="2019" name="Int. J. Syst. Evol. Microbiol.">
        <title>The Global Catalogue of Microorganisms (GCM) 10K type strain sequencing project: providing services to taxonomists for standard genome sequencing and annotation.</title>
        <authorList>
            <consortium name="The Broad Institute Genomics Platform"/>
            <consortium name="The Broad Institute Genome Sequencing Center for Infectious Disease"/>
            <person name="Wu L."/>
            <person name="Ma J."/>
        </authorList>
    </citation>
    <scope>NUCLEOTIDE SEQUENCE [LARGE SCALE GENOMIC DNA]</scope>
    <source>
        <strain evidence="4">CCUG 62982</strain>
    </source>
</reference>
<feature type="region of interest" description="Disordered" evidence="1">
    <location>
        <begin position="148"/>
        <end position="181"/>
    </location>
</feature>
<evidence type="ECO:0000313" key="4">
    <source>
        <dbReference type="Proteomes" id="UP001596977"/>
    </source>
</evidence>
<keyword evidence="4" id="KW-1185">Reference proteome</keyword>
<feature type="compositionally biased region" description="Basic and acidic residues" evidence="1">
    <location>
        <begin position="151"/>
        <end position="162"/>
    </location>
</feature>
<dbReference type="PROSITE" id="PS51257">
    <property type="entry name" value="PROKAR_LIPOPROTEIN"/>
    <property type="match status" value="1"/>
</dbReference>
<evidence type="ECO:0000256" key="1">
    <source>
        <dbReference type="SAM" id="MobiDB-lite"/>
    </source>
</evidence>
<evidence type="ECO:0000256" key="2">
    <source>
        <dbReference type="SAM" id="SignalP"/>
    </source>
</evidence>
<comment type="caution">
    <text evidence="3">The sequence shown here is derived from an EMBL/GenBank/DDBJ whole genome shotgun (WGS) entry which is preliminary data.</text>
</comment>
<protein>
    <submittedName>
        <fullName evidence="3">Uncharacterized protein</fullName>
    </submittedName>
</protein>
<feature type="signal peptide" evidence="2">
    <location>
        <begin position="1"/>
        <end position="23"/>
    </location>
</feature>
<dbReference type="EMBL" id="JBHTJG010000013">
    <property type="protein sequence ID" value="MFD0948458.1"/>
    <property type="molecule type" value="Genomic_DNA"/>
</dbReference>